<dbReference type="GeneID" id="25321067"/>
<protein>
    <submittedName>
        <fullName evidence="1">Uncharacterized protein</fullName>
    </submittedName>
</protein>
<accession>A0A0F4YH94</accession>
<proteinExistence type="predicted"/>
<evidence type="ECO:0000313" key="2">
    <source>
        <dbReference type="Proteomes" id="UP000053958"/>
    </source>
</evidence>
<dbReference type="EMBL" id="LASV01000682">
    <property type="protein sequence ID" value="KKA17251.1"/>
    <property type="molecule type" value="Genomic_DNA"/>
</dbReference>
<name>A0A0F4YH94_RASE3</name>
<dbReference type="Proteomes" id="UP000053958">
    <property type="component" value="Unassembled WGS sequence"/>
</dbReference>
<keyword evidence="2" id="KW-1185">Reference proteome</keyword>
<reference evidence="1 2" key="1">
    <citation type="submission" date="2015-04" db="EMBL/GenBank/DDBJ databases">
        <authorList>
            <person name="Heijne W.H."/>
            <person name="Fedorova N.D."/>
            <person name="Nierman W.C."/>
            <person name="Vollebregt A.W."/>
            <person name="Zhao Z."/>
            <person name="Wu L."/>
            <person name="Kumar M."/>
            <person name="Stam H."/>
            <person name="van den Berg M.A."/>
            <person name="Pel H.J."/>
        </authorList>
    </citation>
    <scope>NUCLEOTIDE SEQUENCE [LARGE SCALE GENOMIC DNA]</scope>
    <source>
        <strain evidence="1 2">CBS 393.64</strain>
    </source>
</reference>
<sequence>APTNDSSRLAPCLARSHWGILHQPTSLRSTIIINKNNNSSTVRTDNLNRSCNCSNADGYAEQEPQCREHRRWVCTVISLSIVTKYQQFRSFCLRIRVIDLHDLFHR</sequence>
<dbReference type="RefSeq" id="XP_013323863.1">
    <property type="nucleotide sequence ID" value="XM_013468409.1"/>
</dbReference>
<comment type="caution">
    <text evidence="1">The sequence shown here is derived from an EMBL/GenBank/DDBJ whole genome shotgun (WGS) entry which is preliminary data.</text>
</comment>
<dbReference type="AlphaFoldDB" id="A0A0F4YH94"/>
<gene>
    <name evidence="1" type="ORF">T310_8997</name>
</gene>
<organism evidence="1 2">
    <name type="scientific">Rasamsonia emersonii (strain ATCC 16479 / CBS 393.64 / IMI 116815)</name>
    <dbReference type="NCBI Taxonomy" id="1408163"/>
    <lineage>
        <taxon>Eukaryota</taxon>
        <taxon>Fungi</taxon>
        <taxon>Dikarya</taxon>
        <taxon>Ascomycota</taxon>
        <taxon>Pezizomycotina</taxon>
        <taxon>Eurotiomycetes</taxon>
        <taxon>Eurotiomycetidae</taxon>
        <taxon>Eurotiales</taxon>
        <taxon>Trichocomaceae</taxon>
        <taxon>Rasamsonia</taxon>
    </lineage>
</organism>
<feature type="non-terminal residue" evidence="1">
    <location>
        <position position="1"/>
    </location>
</feature>
<evidence type="ECO:0000313" key="1">
    <source>
        <dbReference type="EMBL" id="KKA17251.1"/>
    </source>
</evidence>